<dbReference type="Proteomes" id="UP001272137">
    <property type="component" value="Unassembled WGS sequence"/>
</dbReference>
<organism evidence="2 3">
    <name type="scientific">Burkholderia thailandensis</name>
    <dbReference type="NCBI Taxonomy" id="57975"/>
    <lineage>
        <taxon>Bacteria</taxon>
        <taxon>Pseudomonadati</taxon>
        <taxon>Pseudomonadota</taxon>
        <taxon>Betaproteobacteria</taxon>
        <taxon>Burkholderiales</taxon>
        <taxon>Burkholderiaceae</taxon>
        <taxon>Burkholderia</taxon>
        <taxon>pseudomallei group</taxon>
    </lineage>
</organism>
<dbReference type="RefSeq" id="WP_155722039.1">
    <property type="nucleotide sequence ID" value="NZ_CP008914.2"/>
</dbReference>
<feature type="compositionally biased region" description="Basic and acidic residues" evidence="1">
    <location>
        <begin position="24"/>
        <end position="34"/>
    </location>
</feature>
<evidence type="ECO:0000313" key="2">
    <source>
        <dbReference type="EMBL" id="MDW9253950.1"/>
    </source>
</evidence>
<protein>
    <submittedName>
        <fullName evidence="2">Uncharacterized protein</fullName>
    </submittedName>
</protein>
<accession>A0AAW9CTC8</accession>
<evidence type="ECO:0000256" key="1">
    <source>
        <dbReference type="SAM" id="MobiDB-lite"/>
    </source>
</evidence>
<proteinExistence type="predicted"/>
<sequence length="97" mass="10732">MPHDTRVCRASRPDAARPGVADDALERLPSERRSQIATRRCAARIPARRAQRHGGRPSNASTHATDASRAADDEKQKTRKAIAMRVSFTAAIFLELR</sequence>
<evidence type="ECO:0000313" key="3">
    <source>
        <dbReference type="Proteomes" id="UP001272137"/>
    </source>
</evidence>
<feature type="region of interest" description="Disordered" evidence="1">
    <location>
        <begin position="1"/>
        <end position="78"/>
    </location>
</feature>
<comment type="caution">
    <text evidence="2">The sequence shown here is derived from an EMBL/GenBank/DDBJ whole genome shotgun (WGS) entry which is preliminary data.</text>
</comment>
<feature type="compositionally biased region" description="Basic and acidic residues" evidence="1">
    <location>
        <begin position="1"/>
        <end position="15"/>
    </location>
</feature>
<dbReference type="AlphaFoldDB" id="A0AAW9CTC8"/>
<reference evidence="2" key="1">
    <citation type="submission" date="2018-08" db="EMBL/GenBank/DDBJ databases">
        <title>Identification of Burkholderia cepacia strains that express a Burkholderia pseudomallei-like capsular polysaccharide.</title>
        <authorList>
            <person name="Burtnick M.N."/>
            <person name="Vongsouvath M."/>
            <person name="Newton P."/>
            <person name="Wuthiekanun V."/>
            <person name="Limmathurotsakul D."/>
            <person name="Brett P.J."/>
            <person name="Chantratita N."/>
            <person name="Dance D.A."/>
        </authorList>
    </citation>
    <scope>NUCLEOTIDE SEQUENCE</scope>
    <source>
        <strain evidence="2">SBXCC001</strain>
    </source>
</reference>
<dbReference type="EMBL" id="QXCT01000002">
    <property type="protein sequence ID" value="MDW9253950.1"/>
    <property type="molecule type" value="Genomic_DNA"/>
</dbReference>
<name>A0AAW9CTC8_BURTH</name>
<gene>
    <name evidence="2" type="ORF">C7S16_1050</name>
</gene>
<feature type="compositionally biased region" description="Basic residues" evidence="1">
    <location>
        <begin position="46"/>
        <end position="55"/>
    </location>
</feature>